<evidence type="ECO:0000313" key="2">
    <source>
        <dbReference type="EMBL" id="MFC3302934.1"/>
    </source>
</evidence>
<name>A0ABV7MBU5_9PROT</name>
<reference evidence="3" key="1">
    <citation type="journal article" date="2019" name="Int. J. Syst. Evol. Microbiol.">
        <title>The Global Catalogue of Microorganisms (GCM) 10K type strain sequencing project: providing services to taxonomists for standard genome sequencing and annotation.</title>
        <authorList>
            <consortium name="The Broad Institute Genomics Platform"/>
            <consortium name="The Broad Institute Genome Sequencing Center for Infectious Disease"/>
            <person name="Wu L."/>
            <person name="Ma J."/>
        </authorList>
    </citation>
    <scope>NUCLEOTIDE SEQUENCE [LARGE SCALE GENOMIC DNA]</scope>
    <source>
        <strain evidence="3">KCTC 22245</strain>
    </source>
</reference>
<protein>
    <submittedName>
        <fullName evidence="2">Cold-shock protein</fullName>
    </submittedName>
</protein>
<gene>
    <name evidence="2" type="ORF">ACFONP_09340</name>
</gene>
<dbReference type="InterPro" id="IPR050181">
    <property type="entry name" value="Cold_shock_domain"/>
</dbReference>
<dbReference type="CDD" id="cd04458">
    <property type="entry name" value="CSP_CDS"/>
    <property type="match status" value="2"/>
</dbReference>
<accession>A0ABV7MBU5</accession>
<proteinExistence type="predicted"/>
<feature type="domain" description="CSD" evidence="1">
    <location>
        <begin position="109"/>
        <end position="174"/>
    </location>
</feature>
<feature type="domain" description="CSD" evidence="1">
    <location>
        <begin position="21"/>
        <end position="86"/>
    </location>
</feature>
<dbReference type="InterPro" id="IPR012340">
    <property type="entry name" value="NA-bd_OB-fold"/>
</dbReference>
<dbReference type="Gene3D" id="2.40.50.140">
    <property type="entry name" value="Nucleic acid-binding proteins"/>
    <property type="match status" value="2"/>
</dbReference>
<dbReference type="SMART" id="SM00357">
    <property type="entry name" value="CSP"/>
    <property type="match status" value="2"/>
</dbReference>
<dbReference type="EMBL" id="JBHRVA010000003">
    <property type="protein sequence ID" value="MFC3302934.1"/>
    <property type="molecule type" value="Genomic_DNA"/>
</dbReference>
<dbReference type="PANTHER" id="PTHR11544">
    <property type="entry name" value="COLD SHOCK DOMAIN CONTAINING PROTEINS"/>
    <property type="match status" value="1"/>
</dbReference>
<dbReference type="PRINTS" id="PR00050">
    <property type="entry name" value="COLDSHOCK"/>
</dbReference>
<keyword evidence="3" id="KW-1185">Reference proteome</keyword>
<dbReference type="InterPro" id="IPR002059">
    <property type="entry name" value="CSP_DNA-bd"/>
</dbReference>
<dbReference type="Pfam" id="PF00313">
    <property type="entry name" value="CSD"/>
    <property type="match status" value="2"/>
</dbReference>
<comment type="caution">
    <text evidence="2">The sequence shown here is derived from an EMBL/GenBank/DDBJ whole genome shotgun (WGS) entry which is preliminary data.</text>
</comment>
<dbReference type="Proteomes" id="UP001595607">
    <property type="component" value="Unassembled WGS sequence"/>
</dbReference>
<organism evidence="2 3">
    <name type="scientific">Parvularcula lutaonensis</name>
    <dbReference type="NCBI Taxonomy" id="491923"/>
    <lineage>
        <taxon>Bacteria</taxon>
        <taxon>Pseudomonadati</taxon>
        <taxon>Pseudomonadota</taxon>
        <taxon>Alphaproteobacteria</taxon>
        <taxon>Parvularculales</taxon>
        <taxon>Parvularculaceae</taxon>
        <taxon>Parvularcula</taxon>
    </lineage>
</organism>
<dbReference type="PROSITE" id="PS51857">
    <property type="entry name" value="CSD_2"/>
    <property type="match status" value="2"/>
</dbReference>
<evidence type="ECO:0000313" key="3">
    <source>
        <dbReference type="Proteomes" id="UP001595607"/>
    </source>
</evidence>
<dbReference type="RefSeq" id="WP_189574996.1">
    <property type="nucleotide sequence ID" value="NZ_BMXU01000002.1"/>
</dbReference>
<dbReference type="SUPFAM" id="SSF50249">
    <property type="entry name" value="Nucleic acid-binding proteins"/>
    <property type="match status" value="2"/>
</dbReference>
<sequence length="178" mass="19227">MTDSADPRQSSNVEPETPTREVHGVVKWFDQTKGYGFITPDDGSSDVMLHSSCLRLSGVSAPVEGAEITCEAVERAKGLQAVRVIKIAGGPPRAPSREPSPDQELAGPLRMVTVKWFSRAKGYGFLQEDGSNEDIFVHMETVRAGGFAELETGQRLMASMIRGPKGLLAKAIAPHRAH</sequence>
<evidence type="ECO:0000259" key="1">
    <source>
        <dbReference type="PROSITE" id="PS51857"/>
    </source>
</evidence>
<dbReference type="InterPro" id="IPR011129">
    <property type="entry name" value="CSD"/>
</dbReference>